<dbReference type="SUPFAM" id="SSF52499">
    <property type="entry name" value="Isochorismatase-like hydrolases"/>
    <property type="match status" value="1"/>
</dbReference>
<name>A0ABR9QLS5_9BACI</name>
<dbReference type="InterPro" id="IPR050272">
    <property type="entry name" value="Isochorismatase-like_hydrls"/>
</dbReference>
<keyword evidence="2 4" id="KW-0378">Hydrolase</keyword>
<dbReference type="RefSeq" id="WP_193537496.1">
    <property type="nucleotide sequence ID" value="NZ_JADCLJ010000021.1"/>
</dbReference>
<evidence type="ECO:0000313" key="5">
    <source>
        <dbReference type="Proteomes" id="UP001516662"/>
    </source>
</evidence>
<accession>A0ABR9QLS5</accession>
<dbReference type="PANTHER" id="PTHR43540">
    <property type="entry name" value="PEROXYUREIDOACRYLATE/UREIDOACRYLATE AMIDOHYDROLASE-RELATED"/>
    <property type="match status" value="1"/>
</dbReference>
<dbReference type="Proteomes" id="UP001516662">
    <property type="component" value="Unassembled WGS sequence"/>
</dbReference>
<comment type="caution">
    <text evidence="4">The sequence shown here is derived from an EMBL/GenBank/DDBJ whole genome shotgun (WGS) entry which is preliminary data.</text>
</comment>
<comment type="similarity">
    <text evidence="1">Belongs to the isochorismatase family.</text>
</comment>
<evidence type="ECO:0000313" key="4">
    <source>
        <dbReference type="EMBL" id="MBE4909149.1"/>
    </source>
</evidence>
<sequence>MTQSLNLPALMILDVQKGFDDPYWGKRCNPKAEENMARLQTEWRKRGGTIIYSKHLSIQPDSPLHHTKKIGTEFKDIIAPRPGEPVFTKQVNSAFIGTELEIFLTKNQINSVVITGLSTQHCVSTTTRMSGNLGYQTYLVSDAIAAFEITGHLGKQHSAETVQELELAMLQKEFATIVTTDEILTQVVNVDSADGLITSS</sequence>
<evidence type="ECO:0000256" key="1">
    <source>
        <dbReference type="ARBA" id="ARBA00006336"/>
    </source>
</evidence>
<protein>
    <submittedName>
        <fullName evidence="4">Cysteine hydrolase</fullName>
    </submittedName>
</protein>
<evidence type="ECO:0000259" key="3">
    <source>
        <dbReference type="Pfam" id="PF00857"/>
    </source>
</evidence>
<dbReference type="InterPro" id="IPR036380">
    <property type="entry name" value="Isochorismatase-like_sf"/>
</dbReference>
<reference evidence="4 5" key="1">
    <citation type="submission" date="2020-10" db="EMBL/GenBank/DDBJ databases">
        <title>Bacillus sp. HD4P25, an endophyte from a halophyte.</title>
        <authorList>
            <person name="Sun J.-Q."/>
        </authorList>
    </citation>
    <scope>NUCLEOTIDE SEQUENCE [LARGE SCALE GENOMIC DNA]</scope>
    <source>
        <strain evidence="4 5">YIM 93174</strain>
    </source>
</reference>
<dbReference type="EMBL" id="JADCLJ010000021">
    <property type="protein sequence ID" value="MBE4909149.1"/>
    <property type="molecule type" value="Genomic_DNA"/>
</dbReference>
<dbReference type="Pfam" id="PF00857">
    <property type="entry name" value="Isochorismatase"/>
    <property type="match status" value="1"/>
</dbReference>
<keyword evidence="5" id="KW-1185">Reference proteome</keyword>
<dbReference type="PANTHER" id="PTHR43540:SF1">
    <property type="entry name" value="ISOCHORISMATASE HYDROLASE"/>
    <property type="match status" value="1"/>
</dbReference>
<dbReference type="Gene3D" id="3.40.50.850">
    <property type="entry name" value="Isochorismatase-like"/>
    <property type="match status" value="1"/>
</dbReference>
<gene>
    <name evidence="4" type="ORF">IMZ08_13865</name>
</gene>
<dbReference type="InterPro" id="IPR000868">
    <property type="entry name" value="Isochorismatase-like_dom"/>
</dbReference>
<dbReference type="CDD" id="cd01014">
    <property type="entry name" value="nicotinamidase_related"/>
    <property type="match status" value="1"/>
</dbReference>
<evidence type="ECO:0000256" key="2">
    <source>
        <dbReference type="ARBA" id="ARBA00022801"/>
    </source>
</evidence>
<organism evidence="4 5">
    <name type="scientific">Litchfieldia luteola</name>
    <dbReference type="NCBI Taxonomy" id="682179"/>
    <lineage>
        <taxon>Bacteria</taxon>
        <taxon>Bacillati</taxon>
        <taxon>Bacillota</taxon>
        <taxon>Bacilli</taxon>
        <taxon>Bacillales</taxon>
        <taxon>Bacillaceae</taxon>
        <taxon>Litchfieldia</taxon>
    </lineage>
</organism>
<dbReference type="GO" id="GO:0016787">
    <property type="term" value="F:hydrolase activity"/>
    <property type="evidence" value="ECO:0007669"/>
    <property type="project" value="UniProtKB-KW"/>
</dbReference>
<feature type="domain" description="Isochorismatase-like" evidence="3">
    <location>
        <begin position="9"/>
        <end position="182"/>
    </location>
</feature>
<proteinExistence type="inferred from homology"/>